<evidence type="ECO:0000256" key="1">
    <source>
        <dbReference type="SAM" id="Phobius"/>
    </source>
</evidence>
<feature type="transmembrane region" description="Helical" evidence="1">
    <location>
        <begin position="489"/>
        <end position="505"/>
    </location>
</feature>
<feature type="transmembrane region" description="Helical" evidence="1">
    <location>
        <begin position="20"/>
        <end position="40"/>
    </location>
</feature>
<dbReference type="RefSeq" id="WP_143073415.1">
    <property type="nucleotide sequence ID" value="NZ_FOGI01000004.1"/>
</dbReference>
<keyword evidence="3" id="KW-1185">Reference proteome</keyword>
<feature type="transmembrane region" description="Helical" evidence="1">
    <location>
        <begin position="538"/>
        <end position="557"/>
    </location>
</feature>
<dbReference type="SUPFAM" id="SSF53448">
    <property type="entry name" value="Nucleotide-diphospho-sugar transferases"/>
    <property type="match status" value="1"/>
</dbReference>
<dbReference type="InterPro" id="IPR029044">
    <property type="entry name" value="Nucleotide-diphossugar_trans"/>
</dbReference>
<dbReference type="EMBL" id="FOGI01000004">
    <property type="protein sequence ID" value="SER57866.1"/>
    <property type="molecule type" value="Genomic_DNA"/>
</dbReference>
<proteinExistence type="predicted"/>
<dbReference type="Proteomes" id="UP000199051">
    <property type="component" value="Unassembled WGS sequence"/>
</dbReference>
<feature type="transmembrane region" description="Helical" evidence="1">
    <location>
        <begin position="305"/>
        <end position="327"/>
    </location>
</feature>
<sequence length="766" mass="81162">MGWGWRGGRRRTGAEVIPAWVLAVVAIGVGFTVASVLGVLRRDREHGSSSVDSISRVHRSVVVLINGREEDSPVAIEAAERLVAREDIYVGTVPPEGYEYVLLLEPDHRPDPRFLDRTMPLFDDPDVVGVAGYARVDWRGPRVLTAYRARALALGQWLLTVARSRPRTEVARLAPSPARLFRTRVLADLDLGSNLSQQIYRRRLGRVLVVRGAIVDIPAPAGLGEYCTQVSTWARDFWRSSWRNRFPRGTPAFAVETVIASALWLALPVLVVTGVVTIPALLLGVFLPDVLLTLVVALRQREQRYLLVALLLPFVRVLDASLVFLALLPRRSVAVAGWLVAVASAVVFVFRVHVMAARLPVTSLEPGLVDAAYSRVAGLQGIPVAFDMWATTLQLVLYGGVSGSFNRYDTVLTGAREASVAAAAVMALCALLTAAVLRLHPLLVSAVLVVCCATAPLFATAGPRTFAAAWLGIGALALAGAITRRTAKLIPAVIIAAIAVVLTVLPSPLAVVVPGLFVAALFGVAILLDRLPRAARPAFAVATLAAVAAVALSVPAVRPVAPTVDHRAIADWLDSNATGDLDLSAPPLLWSDLTRDLADTDGRVRRGGSAALAVDGPGLPVATFPGATVSLTAGGAGFVGDGNRAVAGADLAANTKITAPDQVRVAFGTGRVDFRAMAVLAEISAQFPITIAEVANPAPEMGSELPLRTVVLSAVDGRPVTDPAVAAELRAWFTAQLPPYAPDDFRLTDRGFAVSWRLSGNPVPNR</sequence>
<feature type="transmembrane region" description="Helical" evidence="1">
    <location>
        <begin position="333"/>
        <end position="356"/>
    </location>
</feature>
<name>A0A1H9QBF0_9PSEU</name>
<dbReference type="STRING" id="155974.SAMN04487818_104174"/>
<dbReference type="AlphaFoldDB" id="A0A1H9QBF0"/>
<protein>
    <submittedName>
        <fullName evidence="2">Uncharacterized protein</fullName>
    </submittedName>
</protein>
<gene>
    <name evidence="2" type="ORF">SAMN04487818_104174</name>
</gene>
<reference evidence="3" key="1">
    <citation type="submission" date="2016-10" db="EMBL/GenBank/DDBJ databases">
        <authorList>
            <person name="Varghese N."/>
            <person name="Submissions S."/>
        </authorList>
    </citation>
    <scope>NUCLEOTIDE SEQUENCE [LARGE SCALE GENOMIC DNA]</scope>
    <source>
        <strain evidence="3">DSM 44260</strain>
    </source>
</reference>
<evidence type="ECO:0000313" key="2">
    <source>
        <dbReference type="EMBL" id="SER57866.1"/>
    </source>
</evidence>
<feature type="transmembrane region" description="Helical" evidence="1">
    <location>
        <begin position="511"/>
        <end position="531"/>
    </location>
</feature>
<keyword evidence="1" id="KW-1133">Transmembrane helix</keyword>
<feature type="transmembrane region" description="Helical" evidence="1">
    <location>
        <begin position="253"/>
        <end position="272"/>
    </location>
</feature>
<feature type="transmembrane region" description="Helical" evidence="1">
    <location>
        <begin position="465"/>
        <end position="482"/>
    </location>
</feature>
<evidence type="ECO:0000313" key="3">
    <source>
        <dbReference type="Proteomes" id="UP000199051"/>
    </source>
</evidence>
<organism evidence="2 3">
    <name type="scientific">Actinokineospora terrae</name>
    <dbReference type="NCBI Taxonomy" id="155974"/>
    <lineage>
        <taxon>Bacteria</taxon>
        <taxon>Bacillati</taxon>
        <taxon>Actinomycetota</taxon>
        <taxon>Actinomycetes</taxon>
        <taxon>Pseudonocardiales</taxon>
        <taxon>Pseudonocardiaceae</taxon>
        <taxon>Actinokineospora</taxon>
    </lineage>
</organism>
<feature type="transmembrane region" description="Helical" evidence="1">
    <location>
        <begin position="278"/>
        <end position="298"/>
    </location>
</feature>
<feature type="transmembrane region" description="Helical" evidence="1">
    <location>
        <begin position="377"/>
        <end position="398"/>
    </location>
</feature>
<keyword evidence="1" id="KW-0812">Transmembrane</keyword>
<keyword evidence="1" id="KW-0472">Membrane</keyword>
<accession>A0A1H9QBF0</accession>
<feature type="transmembrane region" description="Helical" evidence="1">
    <location>
        <begin position="442"/>
        <end position="459"/>
    </location>
</feature>
<feature type="transmembrane region" description="Helical" evidence="1">
    <location>
        <begin position="418"/>
        <end position="437"/>
    </location>
</feature>